<reference evidence="1" key="1">
    <citation type="submission" date="2023-03" db="EMBL/GenBank/DDBJ databases">
        <title>Massive genome expansion in bonnet fungi (Mycena s.s.) driven by repeated elements and novel gene families across ecological guilds.</title>
        <authorList>
            <consortium name="Lawrence Berkeley National Laboratory"/>
            <person name="Harder C.B."/>
            <person name="Miyauchi S."/>
            <person name="Viragh M."/>
            <person name="Kuo A."/>
            <person name="Thoen E."/>
            <person name="Andreopoulos B."/>
            <person name="Lu D."/>
            <person name="Skrede I."/>
            <person name="Drula E."/>
            <person name="Henrissat B."/>
            <person name="Morin E."/>
            <person name="Kohler A."/>
            <person name="Barry K."/>
            <person name="LaButti K."/>
            <person name="Morin E."/>
            <person name="Salamov A."/>
            <person name="Lipzen A."/>
            <person name="Mereny Z."/>
            <person name="Hegedus B."/>
            <person name="Baldrian P."/>
            <person name="Stursova M."/>
            <person name="Weitz H."/>
            <person name="Taylor A."/>
            <person name="Grigoriev I.V."/>
            <person name="Nagy L.G."/>
            <person name="Martin F."/>
            <person name="Kauserud H."/>
        </authorList>
    </citation>
    <scope>NUCLEOTIDE SEQUENCE</scope>
    <source>
        <strain evidence="1">CBHHK002</strain>
    </source>
</reference>
<dbReference type="AlphaFoldDB" id="A0AAD6ZVL8"/>
<comment type="caution">
    <text evidence="1">The sequence shown here is derived from an EMBL/GenBank/DDBJ whole genome shotgun (WGS) entry which is preliminary data.</text>
</comment>
<keyword evidence="2" id="KW-1185">Reference proteome</keyword>
<sequence length="309" mass="33879">MVTLLNAPRPRLLAASGSEASPASISVRRGPHSGSFKRSPQNKWLAGLARFEDVSKSSPHLISYVHTLDVELCDTRKPLALLAQVSWYQVHTVSTSEIAAEEDGPVIHSILSLCRRFVCNLRQLQPITGAPRPALTLRHSVYVVVLLHSAYPLELSALAYLRSVSDDPAPEGFSSLEDFMPALQSAADPDLLNAFLRRNGATIEHLDVDTFDRTLKSLELTALPAVHHLSAAAFVDEGGLICHWSDDSFCARFDRLAFDQLPLPELREVEVVQSMTNGGAGNRYSLPWGKIVSAVQAAMPRLHKRDCCP</sequence>
<gene>
    <name evidence="1" type="ORF">DFH08DRAFT_964016</name>
</gene>
<name>A0AAD6ZVL8_9AGAR</name>
<dbReference type="Proteomes" id="UP001218218">
    <property type="component" value="Unassembled WGS sequence"/>
</dbReference>
<evidence type="ECO:0000313" key="2">
    <source>
        <dbReference type="Proteomes" id="UP001218218"/>
    </source>
</evidence>
<proteinExistence type="predicted"/>
<evidence type="ECO:0000313" key="1">
    <source>
        <dbReference type="EMBL" id="KAJ7339992.1"/>
    </source>
</evidence>
<organism evidence="1 2">
    <name type="scientific">Mycena albidolilacea</name>
    <dbReference type="NCBI Taxonomy" id="1033008"/>
    <lineage>
        <taxon>Eukaryota</taxon>
        <taxon>Fungi</taxon>
        <taxon>Dikarya</taxon>
        <taxon>Basidiomycota</taxon>
        <taxon>Agaricomycotina</taxon>
        <taxon>Agaricomycetes</taxon>
        <taxon>Agaricomycetidae</taxon>
        <taxon>Agaricales</taxon>
        <taxon>Marasmiineae</taxon>
        <taxon>Mycenaceae</taxon>
        <taxon>Mycena</taxon>
    </lineage>
</organism>
<protein>
    <submittedName>
        <fullName evidence="1">Uncharacterized protein</fullName>
    </submittedName>
</protein>
<dbReference type="EMBL" id="JARIHO010000027">
    <property type="protein sequence ID" value="KAJ7339992.1"/>
    <property type="molecule type" value="Genomic_DNA"/>
</dbReference>
<accession>A0AAD6ZVL8</accession>